<comment type="caution">
    <text evidence="1">The sequence shown here is derived from an EMBL/GenBank/DDBJ whole genome shotgun (WGS) entry which is preliminary data.</text>
</comment>
<proteinExistence type="predicted"/>
<reference evidence="1 2" key="1">
    <citation type="submission" date="2015-01" db="EMBL/GenBank/DDBJ databases">
        <title>Sequencing and annotation of Micromonospora carbonacea strain JXNU-1 genome.</title>
        <authorList>
            <person name="Long Z."/>
            <person name="Huang Y."/>
            <person name="Jiang Y."/>
        </authorList>
    </citation>
    <scope>NUCLEOTIDE SEQUENCE [LARGE SCALE GENOMIC DNA]</scope>
    <source>
        <strain evidence="1 2">JXNU-1</strain>
    </source>
</reference>
<organism evidence="1 2">
    <name type="scientific">Micromonospora haikouensis</name>
    <dbReference type="NCBI Taxonomy" id="686309"/>
    <lineage>
        <taxon>Bacteria</taxon>
        <taxon>Bacillati</taxon>
        <taxon>Actinomycetota</taxon>
        <taxon>Actinomycetes</taxon>
        <taxon>Micromonosporales</taxon>
        <taxon>Micromonosporaceae</taxon>
        <taxon>Micromonospora</taxon>
    </lineage>
</organism>
<dbReference type="InterPro" id="IPR011009">
    <property type="entry name" value="Kinase-like_dom_sf"/>
</dbReference>
<dbReference type="Proteomes" id="UP000032254">
    <property type="component" value="Unassembled WGS sequence"/>
</dbReference>
<protein>
    <recommendedName>
        <fullName evidence="3">Aminoglycoside phosphotransferase domain-containing protein</fullName>
    </recommendedName>
</protein>
<accession>A0A0D0XB51</accession>
<evidence type="ECO:0000313" key="1">
    <source>
        <dbReference type="EMBL" id="KIR66610.1"/>
    </source>
</evidence>
<name>A0A0D0XB51_9ACTN</name>
<sequence>MMLTPPPGADARGAYLPELAGLVWPAPARPALRRGGRAGFAVVPSAARPRLLVPAGSRRAAAGAVRHSTEAQSAKARLRRAVLATAFRTGLGRLAFRDRLVVDAGGNAGDSGGGALDAHLAAVLGRPALLSIHIGPARANRKPVVQLLDAAGVPIGYAKLGVDPLTRALVEAEAAALARLATLAVPGVQVAEVLHHGVWGGHALLVQSALPVGLPRAAPAPAAEAERAAMVAVSRCVGVDHRPYAGSAHDRRLGAELAALGDRPEAARLRAVLDEVRRVDPVLGLGAWHGDWNGGNSAALADGRVLVWDWERFADDVPLGFDALHRRVQTAITRAGVEPRAAAARLIAGATDDLTPFGQPAGVADLVAVLYLVELAARYLRDRQAEAGARLGHVDAWLLPAVEEHLAGRPGAGGVAK</sequence>
<dbReference type="PATRIC" id="fig|47853.6.peg.183"/>
<gene>
    <name evidence="1" type="ORF">TK50_00835</name>
</gene>
<dbReference type="AlphaFoldDB" id="A0A0D0XB51"/>
<keyword evidence="2" id="KW-1185">Reference proteome</keyword>
<dbReference type="SUPFAM" id="SSF56112">
    <property type="entry name" value="Protein kinase-like (PK-like)"/>
    <property type="match status" value="1"/>
</dbReference>
<dbReference type="OrthoDB" id="8479674at2"/>
<evidence type="ECO:0008006" key="3">
    <source>
        <dbReference type="Google" id="ProtNLM"/>
    </source>
</evidence>
<dbReference type="EMBL" id="JXSX01000001">
    <property type="protein sequence ID" value="KIR66610.1"/>
    <property type="molecule type" value="Genomic_DNA"/>
</dbReference>
<evidence type="ECO:0000313" key="2">
    <source>
        <dbReference type="Proteomes" id="UP000032254"/>
    </source>
</evidence>